<dbReference type="PANTHER" id="PTHR34478:SF2">
    <property type="entry name" value="MEMBRANE PROTEIN"/>
    <property type="match status" value="1"/>
</dbReference>
<dbReference type="InterPro" id="IPR007156">
    <property type="entry name" value="MamQ_LemA"/>
</dbReference>
<comment type="caution">
    <text evidence="7">The sequence shown here is derived from an EMBL/GenBank/DDBJ whole genome shotgun (WGS) entry which is preliminary data.</text>
</comment>
<keyword evidence="5" id="KW-0472">Membrane</keyword>
<gene>
    <name evidence="7" type="ORF">CJ205_05045</name>
</gene>
<dbReference type="Pfam" id="PF04011">
    <property type="entry name" value="LemA"/>
    <property type="match status" value="1"/>
</dbReference>
<evidence type="ECO:0000313" key="8">
    <source>
        <dbReference type="Proteomes" id="UP000235682"/>
    </source>
</evidence>
<dbReference type="RefSeq" id="WP_092085599.1">
    <property type="nucleotide sequence ID" value="NZ_FNEL01000029.1"/>
</dbReference>
<evidence type="ECO:0000256" key="1">
    <source>
        <dbReference type="ARBA" id="ARBA00004167"/>
    </source>
</evidence>
<feature type="coiled-coil region" evidence="6">
    <location>
        <begin position="112"/>
        <end position="139"/>
    </location>
</feature>
<dbReference type="Gene3D" id="1.20.1440.20">
    <property type="entry name" value="LemA-like domain"/>
    <property type="match status" value="1"/>
</dbReference>
<evidence type="ECO:0000256" key="5">
    <source>
        <dbReference type="ARBA" id="ARBA00023136"/>
    </source>
</evidence>
<dbReference type="PANTHER" id="PTHR34478">
    <property type="entry name" value="PROTEIN LEMA"/>
    <property type="match status" value="1"/>
</dbReference>
<keyword evidence="8" id="KW-1185">Reference proteome</keyword>
<evidence type="ECO:0000256" key="4">
    <source>
        <dbReference type="ARBA" id="ARBA00022989"/>
    </source>
</evidence>
<keyword evidence="4" id="KW-1133">Transmembrane helix</keyword>
<evidence type="ECO:0000256" key="6">
    <source>
        <dbReference type="SAM" id="Coils"/>
    </source>
</evidence>
<dbReference type="Proteomes" id="UP000235682">
    <property type="component" value="Unassembled WGS sequence"/>
</dbReference>
<evidence type="ECO:0000256" key="3">
    <source>
        <dbReference type="ARBA" id="ARBA00022692"/>
    </source>
</evidence>
<dbReference type="GO" id="GO:0016020">
    <property type="term" value="C:membrane"/>
    <property type="evidence" value="ECO:0007669"/>
    <property type="project" value="UniProtKB-SubCell"/>
</dbReference>
<accession>A0A1G8M866</accession>
<dbReference type="AlphaFoldDB" id="A0A1G8M866"/>
<sequence length="185" mass="21032">MTLLIIIGILLVIGLGWASIYNSLIKLRTWAEESFSQIDVQLQRRNDLIPNLVETVKGYTNHERETLEAVTKARQQLIQLSPDATPEQINQVSNQLTSALSRLLAVAESYPELKANANFMELQRELSETENRIAKARQLYNSSIGQYNTRVQTFPVNIVANVHHFDVKPFLETPAEDRQVPQVSF</sequence>
<organism evidence="7 8">
    <name type="scientific">Dolosicoccus paucivorans</name>
    <dbReference type="NCBI Taxonomy" id="84521"/>
    <lineage>
        <taxon>Bacteria</taxon>
        <taxon>Bacillati</taxon>
        <taxon>Bacillota</taxon>
        <taxon>Bacilli</taxon>
        <taxon>Lactobacillales</taxon>
        <taxon>Aerococcaceae</taxon>
        <taxon>Dolosicoccus</taxon>
    </lineage>
</organism>
<comment type="subcellular location">
    <subcellularLocation>
        <location evidence="1">Membrane</location>
        <topology evidence="1">Single-pass membrane protein</topology>
    </subcellularLocation>
</comment>
<evidence type="ECO:0000313" key="7">
    <source>
        <dbReference type="EMBL" id="PMC58285.1"/>
    </source>
</evidence>
<keyword evidence="3" id="KW-0812">Transmembrane</keyword>
<protein>
    <submittedName>
        <fullName evidence="7">LemA family protein</fullName>
    </submittedName>
</protein>
<dbReference type="SUPFAM" id="SSF140478">
    <property type="entry name" value="LemA-like"/>
    <property type="match status" value="1"/>
</dbReference>
<comment type="similarity">
    <text evidence="2">Belongs to the LemA family.</text>
</comment>
<dbReference type="EMBL" id="PNHE01000018">
    <property type="protein sequence ID" value="PMC58285.1"/>
    <property type="molecule type" value="Genomic_DNA"/>
</dbReference>
<name>A0A1G8M866_9LACT</name>
<keyword evidence="6" id="KW-0175">Coiled coil</keyword>
<dbReference type="InterPro" id="IPR023353">
    <property type="entry name" value="LemA-like_dom_sf"/>
</dbReference>
<dbReference type="OrthoDB" id="9804152at2"/>
<reference evidence="7 8" key="1">
    <citation type="submission" date="2017-09" db="EMBL/GenBank/DDBJ databases">
        <title>Bacterial strain isolated from the female urinary microbiota.</title>
        <authorList>
            <person name="Thomas-White K."/>
            <person name="Kumar N."/>
            <person name="Forster S."/>
            <person name="Putonti C."/>
            <person name="Lawley T."/>
            <person name="Wolfe A.J."/>
        </authorList>
    </citation>
    <scope>NUCLEOTIDE SEQUENCE [LARGE SCALE GENOMIC DNA]</scope>
    <source>
        <strain evidence="7 8">UMB0852</strain>
    </source>
</reference>
<evidence type="ECO:0000256" key="2">
    <source>
        <dbReference type="ARBA" id="ARBA00008854"/>
    </source>
</evidence>
<dbReference type="STRING" id="84521.SAMN04487994_102913"/>
<proteinExistence type="inferred from homology"/>